<dbReference type="Proteomes" id="UP000044602">
    <property type="component" value="Unassembled WGS sequence"/>
</dbReference>
<dbReference type="STRING" id="100787.A0A0G4M273"/>
<dbReference type="Gene3D" id="1.20.1250.20">
    <property type="entry name" value="MFS general substrate transporter like domains"/>
    <property type="match status" value="1"/>
</dbReference>
<keyword evidence="4 8" id="KW-1133">Transmembrane helix</keyword>
<feature type="compositionally biased region" description="Basic and acidic residues" evidence="7">
    <location>
        <begin position="521"/>
        <end position="533"/>
    </location>
</feature>
<keyword evidence="5 8" id="KW-0472">Membrane</keyword>
<comment type="subcellular location">
    <subcellularLocation>
        <location evidence="1">Membrane</location>
        <topology evidence="1">Multi-pass membrane protein</topology>
    </subcellularLocation>
</comment>
<accession>A0A0G4M273</accession>
<dbReference type="InterPro" id="IPR036259">
    <property type="entry name" value="MFS_trans_sf"/>
</dbReference>
<sequence length="533" mass="60095">MPDDDAAASCFLSSVIVDSSMGAIKSAIKGNKVSGVVWSVFDWYPSHYPVEERKLLRKLDLSILVFGCLSWLTGHQFLGQQNITNAYVSGMREDLGAFGNELNYYVVAYNTAYVLGQIPLMALQTKAKIAPFLLPSLQIVWAVVAFCQSEIKHSWRLYILRAITGFLEASSFGGTHLILGSWFKNEELFKRAGVWFMGNSLGSMFSGYLQAAAYRNLDGVYGRAGWRWLFIVQGIITLPLAFLGFAFWPGLPSSPRRWFFTAEDHALAVKRIPTVENEGITWKTFKYTLSRPMWWICVPCYIMLCQAHYWTGYMALWLRHAGYSIELVNILPTFIDLLRALSSWLGTTLAGCLSLRGLWSFQASFVFFALIVLSVWNVPDVLKFCAFYFGGFSGMASPILYSWVNFTLKENYGERGLIISSMMTLGFCNQIWIPLFTFPTVEAPRFPNGYPAATVFEFTMWAILMFGTWYMKRWKQKNPDLEMRLAREAATRAQGGDGSPSVLGSESKGLEDGNGKAGSYRSEEARERGVKMT</sequence>
<evidence type="ECO:0000256" key="2">
    <source>
        <dbReference type="ARBA" id="ARBA00022448"/>
    </source>
</evidence>
<keyword evidence="11" id="KW-1185">Reference proteome</keyword>
<proteinExistence type="inferred from homology"/>
<feature type="transmembrane region" description="Helical" evidence="8">
    <location>
        <begin position="450"/>
        <end position="471"/>
    </location>
</feature>
<reference evidence="11 12" key="1">
    <citation type="submission" date="2015-05" db="EMBL/GenBank/DDBJ databases">
        <authorList>
            <person name="Fogelqvist Johan"/>
        </authorList>
    </citation>
    <scope>NUCLEOTIDE SEQUENCE [LARGE SCALE GENOMIC DNA]</scope>
    <source>
        <strain evidence="10">VL1</strain>
        <strain evidence="9">VL2</strain>
    </source>
</reference>
<feature type="transmembrane region" description="Helical" evidence="8">
    <location>
        <begin position="192"/>
        <end position="214"/>
    </location>
</feature>
<evidence type="ECO:0000313" key="11">
    <source>
        <dbReference type="Proteomes" id="UP000044602"/>
    </source>
</evidence>
<dbReference type="Pfam" id="PF07690">
    <property type="entry name" value="MFS_1"/>
    <property type="match status" value="1"/>
</dbReference>
<name>A0A0G4M273_VERLO</name>
<dbReference type="AlphaFoldDB" id="A0A0G4M273"/>
<comment type="similarity">
    <text evidence="6">Belongs to the major facilitator superfamily. Allantoate permease family.</text>
</comment>
<evidence type="ECO:0000256" key="6">
    <source>
        <dbReference type="ARBA" id="ARBA00037968"/>
    </source>
</evidence>
<evidence type="ECO:0000256" key="8">
    <source>
        <dbReference type="SAM" id="Phobius"/>
    </source>
</evidence>
<feature type="region of interest" description="Disordered" evidence="7">
    <location>
        <begin position="488"/>
        <end position="533"/>
    </location>
</feature>
<dbReference type="EMBL" id="CVQH01020552">
    <property type="protein sequence ID" value="CRK27935.1"/>
    <property type="molecule type" value="Genomic_DNA"/>
</dbReference>
<evidence type="ECO:0000256" key="7">
    <source>
        <dbReference type="SAM" id="MobiDB-lite"/>
    </source>
</evidence>
<feature type="transmembrane region" description="Helical" evidence="8">
    <location>
        <begin position="129"/>
        <end position="146"/>
    </location>
</feature>
<protein>
    <recommendedName>
        <fullName evidence="13">Major facilitator superfamily (MFS) profile domain-containing protein</fullName>
    </recommendedName>
</protein>
<evidence type="ECO:0000256" key="1">
    <source>
        <dbReference type="ARBA" id="ARBA00004141"/>
    </source>
</evidence>
<feature type="transmembrane region" description="Helical" evidence="8">
    <location>
        <begin position="353"/>
        <end position="375"/>
    </location>
</feature>
<feature type="transmembrane region" description="Helical" evidence="8">
    <location>
        <begin position="416"/>
        <end position="438"/>
    </location>
</feature>
<dbReference type="GO" id="GO:0016020">
    <property type="term" value="C:membrane"/>
    <property type="evidence" value="ECO:0007669"/>
    <property type="project" value="UniProtKB-SubCell"/>
</dbReference>
<dbReference type="FunFam" id="1.20.1250.20:FF:000065">
    <property type="entry name" value="Putative MFS pantothenate transporter"/>
    <property type="match status" value="1"/>
</dbReference>
<keyword evidence="2" id="KW-0813">Transport</keyword>
<gene>
    <name evidence="10" type="ORF">BN1708_015011</name>
    <name evidence="9" type="ORF">BN1723_013963</name>
</gene>
<feature type="transmembrane region" description="Helical" evidence="8">
    <location>
        <begin position="323"/>
        <end position="341"/>
    </location>
</feature>
<dbReference type="InterPro" id="IPR011701">
    <property type="entry name" value="MFS"/>
</dbReference>
<dbReference type="GO" id="GO:0022857">
    <property type="term" value="F:transmembrane transporter activity"/>
    <property type="evidence" value="ECO:0007669"/>
    <property type="project" value="InterPro"/>
</dbReference>
<dbReference type="PANTHER" id="PTHR43791">
    <property type="entry name" value="PERMEASE-RELATED"/>
    <property type="match status" value="1"/>
</dbReference>
<feature type="transmembrane region" description="Helical" evidence="8">
    <location>
        <begin position="381"/>
        <end position="404"/>
    </location>
</feature>
<feature type="transmembrane region" description="Helical" evidence="8">
    <location>
        <begin position="293"/>
        <end position="311"/>
    </location>
</feature>
<dbReference type="SUPFAM" id="SSF103473">
    <property type="entry name" value="MFS general substrate transporter"/>
    <property type="match status" value="1"/>
</dbReference>
<evidence type="ECO:0000313" key="10">
    <source>
        <dbReference type="EMBL" id="CRK27935.1"/>
    </source>
</evidence>
<evidence type="ECO:0000256" key="4">
    <source>
        <dbReference type="ARBA" id="ARBA00022989"/>
    </source>
</evidence>
<evidence type="ECO:0000256" key="5">
    <source>
        <dbReference type="ARBA" id="ARBA00023136"/>
    </source>
</evidence>
<evidence type="ECO:0008006" key="13">
    <source>
        <dbReference type="Google" id="ProtNLM"/>
    </source>
</evidence>
<keyword evidence="3 8" id="KW-0812">Transmembrane</keyword>
<organism evidence="10 11">
    <name type="scientific">Verticillium longisporum</name>
    <name type="common">Verticillium dahliae var. longisporum</name>
    <dbReference type="NCBI Taxonomy" id="100787"/>
    <lineage>
        <taxon>Eukaryota</taxon>
        <taxon>Fungi</taxon>
        <taxon>Dikarya</taxon>
        <taxon>Ascomycota</taxon>
        <taxon>Pezizomycotina</taxon>
        <taxon>Sordariomycetes</taxon>
        <taxon>Hypocreomycetidae</taxon>
        <taxon>Glomerellales</taxon>
        <taxon>Plectosphaerellaceae</taxon>
        <taxon>Verticillium</taxon>
    </lineage>
</organism>
<dbReference type="PANTHER" id="PTHR43791:SF28">
    <property type="entry name" value="MAJOR FACILITATOR SUPERFAMILY (MFS) PROFILE DOMAIN-CONTAINING PROTEIN"/>
    <property type="match status" value="1"/>
</dbReference>
<dbReference type="Proteomes" id="UP000045706">
    <property type="component" value="Unassembled WGS sequence"/>
</dbReference>
<evidence type="ECO:0000313" key="9">
    <source>
        <dbReference type="EMBL" id="CRK27383.1"/>
    </source>
</evidence>
<evidence type="ECO:0000256" key="3">
    <source>
        <dbReference type="ARBA" id="ARBA00022692"/>
    </source>
</evidence>
<feature type="transmembrane region" description="Helical" evidence="8">
    <location>
        <begin position="158"/>
        <end position="180"/>
    </location>
</feature>
<evidence type="ECO:0000313" key="12">
    <source>
        <dbReference type="Proteomes" id="UP000045706"/>
    </source>
</evidence>
<feature type="transmembrane region" description="Helical" evidence="8">
    <location>
        <begin position="226"/>
        <end position="248"/>
    </location>
</feature>
<dbReference type="EMBL" id="CVQI01020002">
    <property type="protein sequence ID" value="CRK27383.1"/>
    <property type="molecule type" value="Genomic_DNA"/>
</dbReference>